<protein>
    <submittedName>
        <fullName evidence="2">CUB-like domain-containing protein</fullName>
    </submittedName>
</protein>
<proteinExistence type="predicted"/>
<dbReference type="Proteomes" id="UP000887579">
    <property type="component" value="Unplaced"/>
</dbReference>
<dbReference type="WBParaSite" id="ES5_v2.g11292.t1">
    <property type="protein sequence ID" value="ES5_v2.g11292.t1"/>
    <property type="gene ID" value="ES5_v2.g11292"/>
</dbReference>
<accession>A0AC34F2W4</accession>
<sequence length="646" mass="73031">MNYDANISDTLIWIAMLNGAAEEIRIQDDNLNNELIIQNYKSHRDIVSFSSKSSSLSIYVNGTEKSTQWTAYQAVVIAYSKELESSSCPFDSQTFDFAANSDLVIPISPTFGTFKTKFFYKACTWQFKIAPSQQLKVVSVKMNTVILFLMNDTTNVYNFTDKNNKNVEYFSGTTFNLTYEFSYANISDPTFFLLVSAVTPAEKNITDNCSTSYDDMSQTTTYSNRNLIEGYPSNQYCSDPIKISDHHEATLTFTETDYEIFADKLFLIQGNQKFDINVPDFNQLSYILTADIVPNPICMDAYIHIEFTNNLRVTVDDYVEFRWNGIKDLNVTSKLMSTINRYYSPPSNMTLHFHSGPSPSFVTTELQQWHFNISSIVTPVFVKIILSQKTPKYVQWLADMGENDALTVCTVNGTLELLFTESNVNCVEVNNVFQIPYTFTDPPEYDVSVKSTNFGSCKMIILSSSGYYSSILPHVWIKNITADSDSMYLFQSGINGKQYMNLNGSEASKWHSFNIYTPALIIVVPPSSSITVHLSYFYPPSEQIINVNKNGTQKGIMVSPSYSGFLKSFDNSSLYSSDGLISQFSLNLDVKNIYGTSFPSIEYGLGQRLSINQSMNISTSGFNLYYNDNGKPKENGFLIEYTIQPM</sequence>
<evidence type="ECO:0000313" key="2">
    <source>
        <dbReference type="WBParaSite" id="ES5_v2.g11292.t1"/>
    </source>
</evidence>
<organism evidence="1 2">
    <name type="scientific">Panagrolaimus sp. ES5</name>
    <dbReference type="NCBI Taxonomy" id="591445"/>
    <lineage>
        <taxon>Eukaryota</taxon>
        <taxon>Metazoa</taxon>
        <taxon>Ecdysozoa</taxon>
        <taxon>Nematoda</taxon>
        <taxon>Chromadorea</taxon>
        <taxon>Rhabditida</taxon>
        <taxon>Tylenchina</taxon>
        <taxon>Panagrolaimomorpha</taxon>
        <taxon>Panagrolaimoidea</taxon>
        <taxon>Panagrolaimidae</taxon>
        <taxon>Panagrolaimus</taxon>
    </lineage>
</organism>
<name>A0AC34F2W4_9BILA</name>
<evidence type="ECO:0000313" key="1">
    <source>
        <dbReference type="Proteomes" id="UP000887579"/>
    </source>
</evidence>
<reference evidence="2" key="1">
    <citation type="submission" date="2022-11" db="UniProtKB">
        <authorList>
            <consortium name="WormBaseParasite"/>
        </authorList>
    </citation>
    <scope>IDENTIFICATION</scope>
</reference>